<keyword evidence="7" id="KW-0808">Transferase</keyword>
<evidence type="ECO:0000313" key="7">
    <source>
        <dbReference type="EMBL" id="PWR23143.1"/>
    </source>
</evidence>
<dbReference type="Gene3D" id="1.10.287.130">
    <property type="match status" value="1"/>
</dbReference>
<dbReference type="PRINTS" id="PR00344">
    <property type="entry name" value="BCTRLSENSOR"/>
</dbReference>
<evidence type="ECO:0000256" key="4">
    <source>
        <dbReference type="SAM" id="Coils"/>
    </source>
</evidence>
<comment type="catalytic activity">
    <reaction evidence="1">
        <text>ATP + protein L-histidine = ADP + protein N-phospho-L-histidine.</text>
        <dbReference type="EC" id="2.7.13.3"/>
    </reaction>
</comment>
<protein>
    <recommendedName>
        <fullName evidence="2">histidine kinase</fullName>
        <ecNumber evidence="2">2.7.13.3</ecNumber>
    </recommendedName>
</protein>
<dbReference type="InterPro" id="IPR005467">
    <property type="entry name" value="His_kinase_dom"/>
</dbReference>
<dbReference type="PROSITE" id="PS50112">
    <property type="entry name" value="PAS"/>
    <property type="match status" value="1"/>
</dbReference>
<name>A0A317ECQ5_9PROT</name>
<evidence type="ECO:0000313" key="8">
    <source>
        <dbReference type="Proteomes" id="UP000246077"/>
    </source>
</evidence>
<dbReference type="CDD" id="cd00130">
    <property type="entry name" value="PAS"/>
    <property type="match status" value="1"/>
</dbReference>
<dbReference type="SMART" id="SM00387">
    <property type="entry name" value="HATPase_c"/>
    <property type="match status" value="1"/>
</dbReference>
<dbReference type="Pfam" id="PF02518">
    <property type="entry name" value="HATPase_c"/>
    <property type="match status" value="1"/>
</dbReference>
<keyword evidence="7" id="KW-0418">Kinase</keyword>
<dbReference type="GO" id="GO:0000155">
    <property type="term" value="F:phosphorelay sensor kinase activity"/>
    <property type="evidence" value="ECO:0007669"/>
    <property type="project" value="InterPro"/>
</dbReference>
<reference evidence="8" key="1">
    <citation type="submission" date="2018-05" db="EMBL/GenBank/DDBJ databases">
        <title>Zavarzinia sp. HR-AS.</title>
        <authorList>
            <person name="Lee Y."/>
            <person name="Jeon C.O."/>
        </authorList>
    </citation>
    <scope>NUCLEOTIDE SEQUENCE [LARGE SCALE GENOMIC DNA]</scope>
    <source>
        <strain evidence="8">DSM 1231</strain>
    </source>
</reference>
<dbReference type="SUPFAM" id="SSF55785">
    <property type="entry name" value="PYP-like sensor domain (PAS domain)"/>
    <property type="match status" value="1"/>
</dbReference>
<evidence type="ECO:0000256" key="1">
    <source>
        <dbReference type="ARBA" id="ARBA00000085"/>
    </source>
</evidence>
<accession>A0A317ECQ5</accession>
<dbReference type="CDD" id="cd00082">
    <property type="entry name" value="HisKA"/>
    <property type="match status" value="1"/>
</dbReference>
<feature type="domain" description="Histidine kinase" evidence="5">
    <location>
        <begin position="189"/>
        <end position="425"/>
    </location>
</feature>
<organism evidence="7 8">
    <name type="scientific">Zavarzinia compransoris</name>
    <dbReference type="NCBI Taxonomy" id="1264899"/>
    <lineage>
        <taxon>Bacteria</taxon>
        <taxon>Pseudomonadati</taxon>
        <taxon>Pseudomonadota</taxon>
        <taxon>Alphaproteobacteria</taxon>
        <taxon>Rhodospirillales</taxon>
        <taxon>Zavarziniaceae</taxon>
        <taxon>Zavarzinia</taxon>
    </lineage>
</organism>
<dbReference type="InterPro" id="IPR000014">
    <property type="entry name" value="PAS"/>
</dbReference>
<dbReference type="EMBL" id="QGLF01000001">
    <property type="protein sequence ID" value="PWR23143.1"/>
    <property type="molecule type" value="Genomic_DNA"/>
</dbReference>
<dbReference type="AlphaFoldDB" id="A0A317ECQ5"/>
<dbReference type="InterPro" id="IPR035965">
    <property type="entry name" value="PAS-like_dom_sf"/>
</dbReference>
<dbReference type="Pfam" id="PF00512">
    <property type="entry name" value="HisKA"/>
    <property type="match status" value="1"/>
</dbReference>
<evidence type="ECO:0000256" key="3">
    <source>
        <dbReference type="ARBA" id="ARBA00022553"/>
    </source>
</evidence>
<dbReference type="InterPro" id="IPR003594">
    <property type="entry name" value="HATPase_dom"/>
</dbReference>
<dbReference type="SUPFAM" id="SSF47384">
    <property type="entry name" value="Homodimeric domain of signal transducing histidine kinase"/>
    <property type="match status" value="1"/>
</dbReference>
<keyword evidence="3" id="KW-0597">Phosphoprotein</keyword>
<keyword evidence="8" id="KW-1185">Reference proteome</keyword>
<feature type="coiled-coil region" evidence="4">
    <location>
        <begin position="153"/>
        <end position="180"/>
    </location>
</feature>
<evidence type="ECO:0000259" key="6">
    <source>
        <dbReference type="PROSITE" id="PS50112"/>
    </source>
</evidence>
<dbReference type="EC" id="2.7.13.3" evidence="2"/>
<dbReference type="OrthoDB" id="9795133at2"/>
<dbReference type="PANTHER" id="PTHR43065:SF42">
    <property type="entry name" value="TWO-COMPONENT SENSOR PPRA"/>
    <property type="match status" value="1"/>
</dbReference>
<dbReference type="InterPro" id="IPR036890">
    <property type="entry name" value="HATPase_C_sf"/>
</dbReference>
<dbReference type="Gene3D" id="3.30.450.20">
    <property type="entry name" value="PAS domain"/>
    <property type="match status" value="1"/>
</dbReference>
<gene>
    <name evidence="7" type="ORF">DKG75_00800</name>
</gene>
<keyword evidence="4" id="KW-0175">Coiled coil</keyword>
<feature type="coiled-coil region" evidence="4">
    <location>
        <begin position="11"/>
        <end position="41"/>
    </location>
</feature>
<evidence type="ECO:0000256" key="2">
    <source>
        <dbReference type="ARBA" id="ARBA00012438"/>
    </source>
</evidence>
<dbReference type="SMART" id="SM00388">
    <property type="entry name" value="HisKA"/>
    <property type="match status" value="1"/>
</dbReference>
<sequence>MEGEGVWIDVIRKMDETYADLVAQQVELERKNAELEEAQAFIAGVMAAMTDVLLVSDMEGRIVEVNGAAERALGRPSASLAGTPLGGIFDPAAGPALDGLIAAARRHERVSDLELVLRGVEGDFPVSLNSSIRYTPRGRSVGLVLVGRPTGELRRAYRDLATAHERLKETQQQLVHSEKMASLGRLVAGVAHELNNPISFVYGNAHALRRQMERLTAYIAVLDAGGPAAEARTANRIDKTLADLPGTIDGLAEGAERVRDIVAELRRFAATDKAPADVFDLGDVLHAAVDWVARAQMPELEVAFDLPRPFRAFGLSAHSHQVVMNLVQNAIDAMAETAPPRRLRIAGRIEGQQAVVEIHDSGPGIAADLAARIFDPFFTTKPVGKGTGLGLSISDRIVSDQGGSLSAGNHPEGGAVFTLRLPAAGGAA</sequence>
<dbReference type="SUPFAM" id="SSF55874">
    <property type="entry name" value="ATPase domain of HSP90 chaperone/DNA topoisomerase II/histidine kinase"/>
    <property type="match status" value="1"/>
</dbReference>
<dbReference type="InterPro" id="IPR003661">
    <property type="entry name" value="HisK_dim/P_dom"/>
</dbReference>
<dbReference type="PROSITE" id="PS50109">
    <property type="entry name" value="HIS_KIN"/>
    <property type="match status" value="1"/>
</dbReference>
<comment type="caution">
    <text evidence="7">The sequence shown here is derived from an EMBL/GenBank/DDBJ whole genome shotgun (WGS) entry which is preliminary data.</text>
</comment>
<dbReference type="SMART" id="SM00091">
    <property type="entry name" value="PAS"/>
    <property type="match status" value="1"/>
</dbReference>
<dbReference type="InterPro" id="IPR013656">
    <property type="entry name" value="PAS_4"/>
</dbReference>
<proteinExistence type="predicted"/>
<dbReference type="Proteomes" id="UP000246077">
    <property type="component" value="Unassembled WGS sequence"/>
</dbReference>
<dbReference type="Gene3D" id="3.30.565.10">
    <property type="entry name" value="Histidine kinase-like ATPase, C-terminal domain"/>
    <property type="match status" value="1"/>
</dbReference>
<dbReference type="PANTHER" id="PTHR43065">
    <property type="entry name" value="SENSOR HISTIDINE KINASE"/>
    <property type="match status" value="1"/>
</dbReference>
<dbReference type="Pfam" id="PF08448">
    <property type="entry name" value="PAS_4"/>
    <property type="match status" value="1"/>
</dbReference>
<dbReference type="InterPro" id="IPR036097">
    <property type="entry name" value="HisK_dim/P_sf"/>
</dbReference>
<feature type="domain" description="PAS" evidence="6">
    <location>
        <begin position="38"/>
        <end position="90"/>
    </location>
</feature>
<evidence type="ECO:0000259" key="5">
    <source>
        <dbReference type="PROSITE" id="PS50109"/>
    </source>
</evidence>
<dbReference type="InterPro" id="IPR004358">
    <property type="entry name" value="Sig_transdc_His_kin-like_C"/>
</dbReference>